<keyword evidence="2" id="KW-1185">Reference proteome</keyword>
<evidence type="ECO:0008006" key="3">
    <source>
        <dbReference type="Google" id="ProtNLM"/>
    </source>
</evidence>
<sequence>MCTTGAVRPCGSDYAENFDTAEGAEPGTVLVIGENGLFAPCSDEYDTSATGVVSGAGGLNPGNVLEGETKGPHHVTVALAGQVYVKADAAYGAISVGDLLTTSPHDGFAMRVADRPRAVGAIIGKALSSLAGGTGLVRMLVANS</sequence>
<accession>A0A1D7VP61</accession>
<evidence type="ECO:0000313" key="2">
    <source>
        <dbReference type="Proteomes" id="UP000094094"/>
    </source>
</evidence>
<evidence type="ECO:0000313" key="1">
    <source>
        <dbReference type="EMBL" id="AOP48545.1"/>
    </source>
</evidence>
<organism evidence="1 2">
    <name type="scientific">Streptomyces lydicus</name>
    <dbReference type="NCBI Taxonomy" id="47763"/>
    <lineage>
        <taxon>Bacteria</taxon>
        <taxon>Bacillati</taxon>
        <taxon>Actinomycetota</taxon>
        <taxon>Actinomycetes</taxon>
        <taxon>Kitasatosporales</taxon>
        <taxon>Streptomycetaceae</taxon>
        <taxon>Streptomyces</taxon>
    </lineage>
</organism>
<dbReference type="AlphaFoldDB" id="A0A1D7VP61"/>
<dbReference type="OrthoDB" id="9765957at2"/>
<name>A0A1D7VP61_9ACTN</name>
<proteinExistence type="predicted"/>
<dbReference type="EMBL" id="CP017157">
    <property type="protein sequence ID" value="AOP48545.1"/>
    <property type="molecule type" value="Genomic_DNA"/>
</dbReference>
<gene>
    <name evidence="1" type="ORF">SL103_21970</name>
</gene>
<dbReference type="KEGG" id="slc:SL103_21970"/>
<protein>
    <recommendedName>
        <fullName evidence="3">DUF2190 domain-containing protein</fullName>
    </recommendedName>
</protein>
<dbReference type="Proteomes" id="UP000094094">
    <property type="component" value="Chromosome"/>
</dbReference>
<reference evidence="1 2" key="1">
    <citation type="submission" date="2016-09" db="EMBL/GenBank/DDBJ databases">
        <title>Complete genome sequencing of Streptomyces lydicus 103 and metabolic pathways analysis of antibiotic biosynthesis.</title>
        <authorList>
            <person name="Jia N."/>
            <person name="Ding M.-Z."/>
            <person name="Gao F."/>
            <person name="Yuan Y.-J."/>
        </authorList>
    </citation>
    <scope>NUCLEOTIDE SEQUENCE [LARGE SCALE GENOMIC DNA]</scope>
    <source>
        <strain evidence="1 2">103</strain>
    </source>
</reference>
<dbReference type="Gene3D" id="2.40.300.10">
    <property type="entry name" value="Head decoration protein D"/>
    <property type="match status" value="1"/>
</dbReference>